<protein>
    <submittedName>
        <fullName evidence="2">Transposon Ty3-G Gag-Pol polyprotein</fullName>
    </submittedName>
</protein>
<dbReference type="InterPro" id="IPR000477">
    <property type="entry name" value="RT_dom"/>
</dbReference>
<dbReference type="AlphaFoldDB" id="A0A2S2Q0X3"/>
<evidence type="ECO:0000313" key="2">
    <source>
        <dbReference type="EMBL" id="MBY71339.1"/>
    </source>
</evidence>
<feature type="domain" description="Reverse transcriptase" evidence="1">
    <location>
        <begin position="80"/>
        <end position="165"/>
    </location>
</feature>
<reference evidence="2" key="1">
    <citation type="submission" date="2018-04" db="EMBL/GenBank/DDBJ databases">
        <title>Transcriptome assembly of Sipha flava.</title>
        <authorList>
            <person name="Scully E.D."/>
            <person name="Geib S.M."/>
            <person name="Palmer N.A."/>
            <person name="Koch K."/>
            <person name="Bradshaw J."/>
            <person name="Heng-Moss T."/>
            <person name="Sarath G."/>
        </authorList>
    </citation>
    <scope>NUCLEOTIDE SEQUENCE</scope>
</reference>
<proteinExistence type="predicted"/>
<gene>
    <name evidence="2" type="primary">TY3B-G_4</name>
    <name evidence="2" type="ORF">g.91834</name>
</gene>
<dbReference type="CDD" id="cd01647">
    <property type="entry name" value="RT_LTR"/>
    <property type="match status" value="1"/>
</dbReference>
<dbReference type="Pfam" id="PF00078">
    <property type="entry name" value="RVT_1"/>
    <property type="match status" value="1"/>
</dbReference>
<dbReference type="OrthoDB" id="6593760at2759"/>
<dbReference type="EMBL" id="GGMS01002136">
    <property type="protein sequence ID" value="MBY71339.1"/>
    <property type="molecule type" value="Transcribed_RNA"/>
</dbReference>
<accession>A0A2S2Q0X3</accession>
<dbReference type="SUPFAM" id="SSF56672">
    <property type="entry name" value="DNA/RNA polymerases"/>
    <property type="match status" value="1"/>
</dbReference>
<name>A0A2S2Q0X3_9HEMI</name>
<dbReference type="InterPro" id="IPR050951">
    <property type="entry name" value="Retrovirus_Pol_polyprotein"/>
</dbReference>
<organism evidence="2">
    <name type="scientific">Sipha flava</name>
    <name type="common">yellow sugarcane aphid</name>
    <dbReference type="NCBI Taxonomy" id="143950"/>
    <lineage>
        <taxon>Eukaryota</taxon>
        <taxon>Metazoa</taxon>
        <taxon>Ecdysozoa</taxon>
        <taxon>Arthropoda</taxon>
        <taxon>Hexapoda</taxon>
        <taxon>Insecta</taxon>
        <taxon>Pterygota</taxon>
        <taxon>Neoptera</taxon>
        <taxon>Paraneoptera</taxon>
        <taxon>Hemiptera</taxon>
        <taxon>Sternorrhyncha</taxon>
        <taxon>Aphidomorpha</taxon>
        <taxon>Aphidoidea</taxon>
        <taxon>Aphididae</taxon>
        <taxon>Sipha</taxon>
    </lineage>
</organism>
<dbReference type="GO" id="GO:0071897">
    <property type="term" value="P:DNA biosynthetic process"/>
    <property type="evidence" value="ECO:0007669"/>
    <property type="project" value="UniProtKB-ARBA"/>
</dbReference>
<dbReference type="PANTHER" id="PTHR37984:SF5">
    <property type="entry name" value="PROTEIN NYNRIN-LIKE"/>
    <property type="match status" value="1"/>
</dbReference>
<dbReference type="PANTHER" id="PTHR37984">
    <property type="entry name" value="PROTEIN CBG26694"/>
    <property type="match status" value="1"/>
</dbReference>
<dbReference type="InterPro" id="IPR043502">
    <property type="entry name" value="DNA/RNA_pol_sf"/>
</dbReference>
<evidence type="ECO:0000259" key="1">
    <source>
        <dbReference type="Pfam" id="PF00078"/>
    </source>
</evidence>
<sequence>MKLLNYYRHVFAKSINELSCTNVLTMDIVELNDSTPVRIRPYKTPLTDRRKMAEILQEWKQAGIVSDSTSAYSSPVLLVNKTNGENRICIDYRKLNQQTVMQSFPMPDVDAQLSKLANGPIFTTLDLSNRFLQIPLTAEAKDKIAFVTEDTTAKFERMPFGLKTAQRSGWSSASTPPLRRRLR</sequence>
<dbReference type="Gene3D" id="3.10.10.10">
    <property type="entry name" value="HIV Type 1 Reverse Transcriptase, subunit A, domain 1"/>
    <property type="match status" value="1"/>
</dbReference>